<reference evidence="2" key="1">
    <citation type="journal article" date="2014" name="Genome Biol. Evol.">
        <title>Gene Loss Rather Than Gene Gain Is Associated with a Host Jump from Monocots to Dicots in the Smut Fungus Melanopsichium pennsylvanicum.</title>
        <authorList>
            <person name="Sharma R."/>
            <person name="Mishra B."/>
            <person name="Runge F."/>
            <person name="Thines M."/>
        </authorList>
    </citation>
    <scope>NUCLEOTIDE SEQUENCE</scope>
    <source>
        <strain evidence="2">4</strain>
    </source>
</reference>
<name>A0A077RB10_9BASI</name>
<accession>A0A077RB10</accession>
<feature type="region of interest" description="Disordered" evidence="1">
    <location>
        <begin position="42"/>
        <end position="62"/>
    </location>
</feature>
<feature type="region of interest" description="Disordered" evidence="1">
    <location>
        <begin position="14"/>
        <end position="33"/>
    </location>
</feature>
<sequence length="62" mass="6657">MAPSVSDVRAVGVSMLATKNTQVTPDDKITEDPRDSNLHRAIHSHPMGGAANLRDVFTNQGE</sequence>
<protein>
    <submittedName>
        <fullName evidence="2">Related to nadp-dependent malic enzyme</fullName>
    </submittedName>
</protein>
<organism evidence="2">
    <name type="scientific">Melanopsichium pennsylvanicum 4</name>
    <dbReference type="NCBI Taxonomy" id="1398559"/>
    <lineage>
        <taxon>Eukaryota</taxon>
        <taxon>Fungi</taxon>
        <taxon>Dikarya</taxon>
        <taxon>Basidiomycota</taxon>
        <taxon>Ustilaginomycotina</taxon>
        <taxon>Ustilaginomycetes</taxon>
        <taxon>Ustilaginales</taxon>
        <taxon>Ustilaginaceae</taxon>
        <taxon>Melanopsichium</taxon>
    </lineage>
</organism>
<dbReference type="EMBL" id="HG529685">
    <property type="protein sequence ID" value="CDI56411.1"/>
    <property type="molecule type" value="Genomic_DNA"/>
</dbReference>
<proteinExistence type="predicted"/>
<evidence type="ECO:0000256" key="1">
    <source>
        <dbReference type="SAM" id="MobiDB-lite"/>
    </source>
</evidence>
<evidence type="ECO:0000313" key="2">
    <source>
        <dbReference type="EMBL" id="CDI56411.1"/>
    </source>
</evidence>
<dbReference type="AlphaFoldDB" id="A0A077RB10"/>